<keyword evidence="4" id="KW-0133">Cell shape</keyword>
<dbReference type="PANTHER" id="PTHR34138">
    <property type="entry name" value="CELL SHAPE-DETERMINING PROTEIN MREC"/>
    <property type="match status" value="1"/>
</dbReference>
<comment type="similarity">
    <text evidence="2">Belongs to the MreC family.</text>
</comment>
<dbReference type="GO" id="GO:0008360">
    <property type="term" value="P:regulation of cell shape"/>
    <property type="evidence" value="ECO:0007669"/>
    <property type="project" value="UniProtKB-KW"/>
</dbReference>
<dbReference type="FunFam" id="2.40.10.350:FF:000006">
    <property type="entry name" value="Rod shape-determining protein MreC"/>
    <property type="match status" value="1"/>
</dbReference>
<dbReference type="InterPro" id="IPR042177">
    <property type="entry name" value="Cell/Rod_1"/>
</dbReference>
<evidence type="ECO:0000256" key="7">
    <source>
        <dbReference type="ARBA" id="ARBA00080576"/>
    </source>
</evidence>
<dbReference type="GO" id="GO:0005886">
    <property type="term" value="C:plasma membrane"/>
    <property type="evidence" value="ECO:0007669"/>
    <property type="project" value="TreeGrafter"/>
</dbReference>
<keyword evidence="5 8" id="KW-0175">Coiled coil</keyword>
<dbReference type="PANTHER" id="PTHR34138:SF1">
    <property type="entry name" value="CELL SHAPE-DETERMINING PROTEIN MREC"/>
    <property type="match status" value="1"/>
</dbReference>
<name>A0A438ADI3_9RHOB</name>
<reference evidence="11 12" key="1">
    <citation type="submission" date="2018-11" db="EMBL/GenBank/DDBJ databases">
        <title>Mesobaculum littorinae gen. nov., sp. nov., isolated from Littorina scabra that represents a novel genus of the order Rhodobacteraceae.</title>
        <authorList>
            <person name="Li F."/>
        </authorList>
    </citation>
    <scope>NUCLEOTIDE SEQUENCE [LARGE SCALE GENOMIC DNA]</scope>
    <source>
        <strain evidence="11 12">M0103</strain>
    </source>
</reference>
<dbReference type="InterPro" id="IPR042175">
    <property type="entry name" value="Cell/Rod_MreC_2"/>
</dbReference>
<dbReference type="GO" id="GO:0030313">
    <property type="term" value="C:cell envelope"/>
    <property type="evidence" value="ECO:0007669"/>
    <property type="project" value="UniProtKB-SubCell"/>
</dbReference>
<organism evidence="11 12">
    <name type="scientific">Mesobaculum littorinae</name>
    <dbReference type="NCBI Taxonomy" id="2486419"/>
    <lineage>
        <taxon>Bacteria</taxon>
        <taxon>Pseudomonadati</taxon>
        <taxon>Pseudomonadota</taxon>
        <taxon>Alphaproteobacteria</taxon>
        <taxon>Rhodobacterales</taxon>
        <taxon>Roseobacteraceae</taxon>
        <taxon>Mesobaculum</taxon>
    </lineage>
</organism>
<evidence type="ECO:0000313" key="12">
    <source>
        <dbReference type="Proteomes" id="UP000285908"/>
    </source>
</evidence>
<dbReference type="RefSeq" id="WP_127907798.1">
    <property type="nucleotide sequence ID" value="NZ_RQXX01000008.1"/>
</dbReference>
<comment type="subcellular location">
    <subcellularLocation>
        <location evidence="1">Cell envelope</location>
    </subcellularLocation>
</comment>
<keyword evidence="12" id="KW-1185">Reference proteome</keyword>
<evidence type="ECO:0000256" key="5">
    <source>
        <dbReference type="ARBA" id="ARBA00023054"/>
    </source>
</evidence>
<accession>A0A438ADI3</accession>
<keyword evidence="9" id="KW-1133">Transmembrane helix</keyword>
<dbReference type="InterPro" id="IPR007221">
    <property type="entry name" value="MreC"/>
</dbReference>
<dbReference type="EMBL" id="RQXX01000008">
    <property type="protein sequence ID" value="RVV96754.1"/>
    <property type="molecule type" value="Genomic_DNA"/>
</dbReference>
<comment type="caution">
    <text evidence="11">The sequence shown here is derived from an EMBL/GenBank/DDBJ whole genome shotgun (WGS) entry which is preliminary data.</text>
</comment>
<evidence type="ECO:0000259" key="10">
    <source>
        <dbReference type="Pfam" id="PF04085"/>
    </source>
</evidence>
<evidence type="ECO:0000256" key="6">
    <source>
        <dbReference type="ARBA" id="ARBA00032089"/>
    </source>
</evidence>
<evidence type="ECO:0000313" key="11">
    <source>
        <dbReference type="EMBL" id="RVV96754.1"/>
    </source>
</evidence>
<evidence type="ECO:0000256" key="1">
    <source>
        <dbReference type="ARBA" id="ARBA00004196"/>
    </source>
</evidence>
<gene>
    <name evidence="11" type="primary">mreC</name>
    <name evidence="11" type="ORF">EKE94_16805</name>
</gene>
<evidence type="ECO:0000256" key="3">
    <source>
        <dbReference type="ARBA" id="ARBA00013855"/>
    </source>
</evidence>
<dbReference type="Proteomes" id="UP000285908">
    <property type="component" value="Unassembled WGS sequence"/>
</dbReference>
<protein>
    <recommendedName>
        <fullName evidence="3">Cell shape-determining protein MreC</fullName>
    </recommendedName>
    <alternativeName>
        <fullName evidence="6">Cell shape protein MreC</fullName>
    </alternativeName>
    <alternativeName>
        <fullName evidence="7">Rod shape-determining protein MreC</fullName>
    </alternativeName>
</protein>
<dbReference type="InterPro" id="IPR055342">
    <property type="entry name" value="MreC_beta-barrel_core"/>
</dbReference>
<dbReference type="AlphaFoldDB" id="A0A438ADI3"/>
<feature type="domain" description="Rod shape-determining protein MreC beta-barrel core" evidence="10">
    <location>
        <begin position="129"/>
        <end position="268"/>
    </location>
</feature>
<dbReference type="NCBIfam" id="NF010533">
    <property type="entry name" value="PRK13922.9-5"/>
    <property type="match status" value="1"/>
</dbReference>
<keyword evidence="9" id="KW-0472">Membrane</keyword>
<evidence type="ECO:0000256" key="4">
    <source>
        <dbReference type="ARBA" id="ARBA00022960"/>
    </source>
</evidence>
<evidence type="ECO:0000256" key="9">
    <source>
        <dbReference type="SAM" id="Phobius"/>
    </source>
</evidence>
<evidence type="ECO:0000256" key="8">
    <source>
        <dbReference type="SAM" id="Coils"/>
    </source>
</evidence>
<dbReference type="Gene3D" id="2.40.10.340">
    <property type="entry name" value="Rod shape-determining protein MreC, domain 1"/>
    <property type="match status" value="1"/>
</dbReference>
<sequence length="302" mass="32977">MASDRGQTQQFTRPVRRIVLGTMILCLLGLFLFWRIDSPRAERARAQIVDTVVPSFDWALLPVTKVAGMIEDFHSYTRIYEQNQELRRELQQMKAWKEAALQLEQENAKLLDLNKVRLDPSLTYITGVVLADSGSPFRQSVLLNVGARDGIRDGWATTDGLGLAGRISGVGQTSSRVILLTDSNSRIPVTIQPSGQRAILAGDNSALPPIDFLETPEQVRPGDRVVSSGDGGVFPAGLLVGQVAMGTDGRLRVRLAVEYDRLEYLRVLRSQDTERLTDPGNLVVPGNSGRATIADAGEPGDG</sequence>
<dbReference type="Gene3D" id="2.40.10.350">
    <property type="entry name" value="Rod shape-determining protein MreC, domain 2"/>
    <property type="match status" value="1"/>
</dbReference>
<keyword evidence="9" id="KW-0812">Transmembrane</keyword>
<dbReference type="Pfam" id="PF04085">
    <property type="entry name" value="MreC"/>
    <property type="match status" value="1"/>
</dbReference>
<feature type="coiled-coil region" evidence="8">
    <location>
        <begin position="86"/>
        <end position="113"/>
    </location>
</feature>
<proteinExistence type="inferred from homology"/>
<dbReference type="OrthoDB" id="8478127at2"/>
<feature type="transmembrane region" description="Helical" evidence="9">
    <location>
        <begin position="18"/>
        <end position="36"/>
    </location>
</feature>
<evidence type="ECO:0000256" key="2">
    <source>
        <dbReference type="ARBA" id="ARBA00009369"/>
    </source>
</evidence>
<dbReference type="NCBIfam" id="TIGR00219">
    <property type="entry name" value="mreC"/>
    <property type="match status" value="1"/>
</dbReference>